<evidence type="ECO:0000313" key="2">
    <source>
        <dbReference type="Proteomes" id="UP001273136"/>
    </source>
</evidence>
<keyword evidence="2" id="KW-1185">Reference proteome</keyword>
<dbReference type="EMBL" id="JAWDKA010000001">
    <property type="protein sequence ID" value="MDV0440972.1"/>
    <property type="molecule type" value="Genomic_DNA"/>
</dbReference>
<dbReference type="Proteomes" id="UP001273136">
    <property type="component" value="Unassembled WGS sequence"/>
</dbReference>
<gene>
    <name evidence="1" type="ORF">McpAg1_01510</name>
</gene>
<comment type="caution">
    <text evidence="1">The sequence shown here is derived from an EMBL/GenBank/DDBJ whole genome shotgun (WGS) entry which is preliminary data.</text>
</comment>
<organism evidence="1 2">
    <name type="scientific">Methanorbis furvi</name>
    <dbReference type="NCBI Taxonomy" id="3028299"/>
    <lineage>
        <taxon>Archaea</taxon>
        <taxon>Methanobacteriati</taxon>
        <taxon>Methanobacteriota</taxon>
        <taxon>Stenosarchaea group</taxon>
        <taxon>Methanomicrobia</taxon>
        <taxon>Methanomicrobiales</taxon>
        <taxon>Methanocorpusculaceae</taxon>
        <taxon>Methanorbis</taxon>
    </lineage>
</organism>
<dbReference type="AlphaFoldDB" id="A0AAE4S8Q6"/>
<dbReference type="RefSeq" id="WP_338093368.1">
    <property type="nucleotide sequence ID" value="NZ_JAWDKA010000001.1"/>
</dbReference>
<proteinExistence type="predicted"/>
<name>A0AAE4S8Q6_9EURY</name>
<sequence>MTGPHKIIFQSADGKAVRMHVASSAAVGTYLPVDKSAIPTASSPDSVIFGADTIMTDLIATTAAGEKGAFEVIADGNPTGRIFEVGQNYAANTARPKYTFPFVKGVQYRFRVVEAFAA</sequence>
<accession>A0AAE4S8Q6</accession>
<evidence type="ECO:0000313" key="1">
    <source>
        <dbReference type="EMBL" id="MDV0440972.1"/>
    </source>
</evidence>
<protein>
    <submittedName>
        <fullName evidence="1">Uncharacterized protein</fullName>
    </submittedName>
</protein>
<reference evidence="1" key="1">
    <citation type="submission" date="2023-06" db="EMBL/GenBank/DDBJ databases">
        <title>Genome sequence of Methancorpusculaceae sp. Ag1.</title>
        <authorList>
            <person name="Protasov E."/>
            <person name="Platt K."/>
            <person name="Poehlein A."/>
            <person name="Daniel R."/>
            <person name="Brune A."/>
        </authorList>
    </citation>
    <scope>NUCLEOTIDE SEQUENCE</scope>
    <source>
        <strain evidence="1">Ag1</strain>
    </source>
</reference>